<feature type="non-terminal residue" evidence="2">
    <location>
        <position position="113"/>
    </location>
</feature>
<proteinExistence type="predicted"/>
<feature type="compositionally biased region" description="Low complexity" evidence="1">
    <location>
        <begin position="28"/>
        <end position="38"/>
    </location>
</feature>
<dbReference type="EMBL" id="CADCTQ010000091">
    <property type="protein sequence ID" value="CAA9232065.1"/>
    <property type="molecule type" value="Genomic_DNA"/>
</dbReference>
<sequence length="113" mass="12173">AQPHQRTFCPERAGIAQRLFYRRLPGAARYGAGAAGPRSGRRRPGGDRDAVLRPGGRRPHHPAEQRPGPAQRHDAQAVVRTTGRHTPDGEAADPADGLPQPGGAVRGEKLRRQ</sequence>
<feature type="region of interest" description="Disordered" evidence="1">
    <location>
        <begin position="28"/>
        <end position="113"/>
    </location>
</feature>
<accession>A0A6J4HT27</accession>
<dbReference type="AlphaFoldDB" id="A0A6J4HT27"/>
<keyword evidence="2" id="KW-0456">Lyase</keyword>
<evidence type="ECO:0000313" key="2">
    <source>
        <dbReference type="EMBL" id="CAA9232065.1"/>
    </source>
</evidence>
<feature type="non-terminal residue" evidence="2">
    <location>
        <position position="1"/>
    </location>
</feature>
<evidence type="ECO:0000256" key="1">
    <source>
        <dbReference type="SAM" id="MobiDB-lite"/>
    </source>
</evidence>
<organism evidence="2">
    <name type="scientific">uncultured Cytophagales bacterium</name>
    <dbReference type="NCBI Taxonomy" id="158755"/>
    <lineage>
        <taxon>Bacteria</taxon>
        <taxon>Pseudomonadati</taxon>
        <taxon>Bacteroidota</taxon>
        <taxon>Sphingobacteriia</taxon>
        <taxon>Sphingobacteriales</taxon>
        <taxon>environmental samples</taxon>
    </lineage>
</organism>
<dbReference type="GO" id="GO:0004834">
    <property type="term" value="F:tryptophan synthase activity"/>
    <property type="evidence" value="ECO:0007669"/>
    <property type="project" value="UniProtKB-EC"/>
</dbReference>
<reference evidence="2" key="1">
    <citation type="submission" date="2020-02" db="EMBL/GenBank/DDBJ databases">
        <authorList>
            <person name="Meier V. D."/>
        </authorList>
    </citation>
    <scope>NUCLEOTIDE SEQUENCE</scope>
    <source>
        <strain evidence="2">AVDCRST_MAG56</strain>
    </source>
</reference>
<protein>
    <submittedName>
        <fullName evidence="2">Tryptophan synthase alpha chain</fullName>
        <ecNumber evidence="2">4.2.1.20</ecNumber>
    </submittedName>
</protein>
<name>A0A6J4HT27_9SPHI</name>
<dbReference type="EC" id="4.2.1.20" evidence="2"/>
<gene>
    <name evidence="2" type="ORF">AVDCRST_MAG56-979</name>
</gene>